<gene>
    <name evidence="1" type="ORF">EXIGLDRAFT_616108</name>
</gene>
<dbReference type="AlphaFoldDB" id="A0A165GVU8"/>
<evidence type="ECO:0000313" key="1">
    <source>
        <dbReference type="EMBL" id="KZV91082.1"/>
    </source>
</evidence>
<sequence length="229" mass="25235">MVKLAVVPTRGNAGGKFFPSTGLLALTPVKVEGIVRTRLDDDRRPLQARSIEVAVRCYESRIGRVGVLHTNVLAEYRQTLWEKPRAADFEDVADTDLPFKIVVPQRTKGLSTQNYQNYRVYWRVEATFNHLPMTGLGTRQVKGFELALTRYDSPRPQQPPAPPTYSTTHGARALALEHLVSLPSTAAGPLDIIPISVRLRPIGDDNAKVVSVAIMVQRRVLVSDAAAAS</sequence>
<dbReference type="Proteomes" id="UP000077266">
    <property type="component" value="Unassembled WGS sequence"/>
</dbReference>
<accession>A0A165GVU8</accession>
<organism evidence="1 2">
    <name type="scientific">Exidia glandulosa HHB12029</name>
    <dbReference type="NCBI Taxonomy" id="1314781"/>
    <lineage>
        <taxon>Eukaryota</taxon>
        <taxon>Fungi</taxon>
        <taxon>Dikarya</taxon>
        <taxon>Basidiomycota</taxon>
        <taxon>Agaricomycotina</taxon>
        <taxon>Agaricomycetes</taxon>
        <taxon>Auriculariales</taxon>
        <taxon>Exidiaceae</taxon>
        <taxon>Exidia</taxon>
    </lineage>
</organism>
<keyword evidence="2" id="KW-1185">Reference proteome</keyword>
<evidence type="ECO:0000313" key="2">
    <source>
        <dbReference type="Proteomes" id="UP000077266"/>
    </source>
</evidence>
<dbReference type="STRING" id="1314781.A0A165GVU8"/>
<dbReference type="InParanoid" id="A0A165GVU8"/>
<dbReference type="OrthoDB" id="3230530at2759"/>
<dbReference type="EMBL" id="KV426035">
    <property type="protein sequence ID" value="KZV91082.1"/>
    <property type="molecule type" value="Genomic_DNA"/>
</dbReference>
<reference evidence="1 2" key="1">
    <citation type="journal article" date="2016" name="Mol. Biol. Evol.">
        <title>Comparative Genomics of Early-Diverging Mushroom-Forming Fungi Provides Insights into the Origins of Lignocellulose Decay Capabilities.</title>
        <authorList>
            <person name="Nagy L.G."/>
            <person name="Riley R."/>
            <person name="Tritt A."/>
            <person name="Adam C."/>
            <person name="Daum C."/>
            <person name="Floudas D."/>
            <person name="Sun H."/>
            <person name="Yadav J.S."/>
            <person name="Pangilinan J."/>
            <person name="Larsson K.H."/>
            <person name="Matsuura K."/>
            <person name="Barry K."/>
            <person name="Labutti K."/>
            <person name="Kuo R."/>
            <person name="Ohm R.A."/>
            <person name="Bhattacharya S.S."/>
            <person name="Shirouzu T."/>
            <person name="Yoshinaga Y."/>
            <person name="Martin F.M."/>
            <person name="Grigoriev I.V."/>
            <person name="Hibbett D.S."/>
        </authorList>
    </citation>
    <scope>NUCLEOTIDE SEQUENCE [LARGE SCALE GENOMIC DNA]</scope>
    <source>
        <strain evidence="1 2">HHB12029</strain>
    </source>
</reference>
<protein>
    <recommendedName>
        <fullName evidence="3">Arrestin-like N-terminal domain-containing protein</fullName>
    </recommendedName>
</protein>
<name>A0A165GVU8_EXIGL</name>
<evidence type="ECO:0008006" key="3">
    <source>
        <dbReference type="Google" id="ProtNLM"/>
    </source>
</evidence>
<feature type="non-terminal residue" evidence="1">
    <location>
        <position position="229"/>
    </location>
</feature>
<proteinExistence type="predicted"/>